<gene>
    <name evidence="1" type="ORF">KIN20_027367</name>
</gene>
<organism evidence="1 2">
    <name type="scientific">Parelaphostrongylus tenuis</name>
    <name type="common">Meningeal worm</name>
    <dbReference type="NCBI Taxonomy" id="148309"/>
    <lineage>
        <taxon>Eukaryota</taxon>
        <taxon>Metazoa</taxon>
        <taxon>Ecdysozoa</taxon>
        <taxon>Nematoda</taxon>
        <taxon>Chromadorea</taxon>
        <taxon>Rhabditida</taxon>
        <taxon>Rhabditina</taxon>
        <taxon>Rhabditomorpha</taxon>
        <taxon>Strongyloidea</taxon>
        <taxon>Metastrongylidae</taxon>
        <taxon>Parelaphostrongylus</taxon>
    </lineage>
</organism>
<keyword evidence="2" id="KW-1185">Reference proteome</keyword>
<feature type="non-terminal residue" evidence="1">
    <location>
        <position position="195"/>
    </location>
</feature>
<name>A0AAD5QZC2_PARTN</name>
<evidence type="ECO:0000313" key="2">
    <source>
        <dbReference type="Proteomes" id="UP001196413"/>
    </source>
</evidence>
<evidence type="ECO:0000313" key="1">
    <source>
        <dbReference type="EMBL" id="KAJ1366647.1"/>
    </source>
</evidence>
<proteinExistence type="predicted"/>
<accession>A0AAD5QZC2</accession>
<reference evidence="1" key="1">
    <citation type="submission" date="2021-06" db="EMBL/GenBank/DDBJ databases">
        <title>Parelaphostrongylus tenuis whole genome reference sequence.</title>
        <authorList>
            <person name="Garwood T.J."/>
            <person name="Larsen P.A."/>
            <person name="Fountain-Jones N.M."/>
            <person name="Garbe J.R."/>
            <person name="Macchietto M.G."/>
            <person name="Kania S.A."/>
            <person name="Gerhold R.W."/>
            <person name="Richards J.E."/>
            <person name="Wolf T.M."/>
        </authorList>
    </citation>
    <scope>NUCLEOTIDE SEQUENCE</scope>
    <source>
        <strain evidence="1">MNPRO001-30</strain>
        <tissue evidence="1">Meninges</tissue>
    </source>
</reference>
<dbReference type="Gene3D" id="1.10.472.10">
    <property type="entry name" value="Cyclin-like"/>
    <property type="match status" value="2"/>
</dbReference>
<dbReference type="EMBL" id="JAHQIW010005610">
    <property type="protein sequence ID" value="KAJ1366647.1"/>
    <property type="molecule type" value="Genomic_DNA"/>
</dbReference>
<protein>
    <submittedName>
        <fullName evidence="1">Uncharacterized protein</fullName>
    </submittedName>
</protein>
<dbReference type="Proteomes" id="UP001196413">
    <property type="component" value="Unassembled WGS sequence"/>
</dbReference>
<sequence length="195" mass="22446">RYKIPRDLLEDLSIAAVRLATKLESQHSLSREILDEFDLRSVNSLERKICRATEFRLLKCSMLFFMRIVHKLVERHSWQWKFAKFASQLACCQIELITLKPALLAGVVMRLTCLLADKDSWPHECYAVLGEPSADYDFPQSVLCRLILTARISDEYMNTYARYLNVVEHAISLRPGWIESQAAAASEVPMLGRKI</sequence>
<comment type="caution">
    <text evidence="1">The sequence shown here is derived from an EMBL/GenBank/DDBJ whole genome shotgun (WGS) entry which is preliminary data.</text>
</comment>
<dbReference type="AlphaFoldDB" id="A0AAD5QZC2"/>